<proteinExistence type="predicted"/>
<dbReference type="AlphaFoldDB" id="A0A074KTT3"/>
<name>A0A074KTT3_9BACT</name>
<evidence type="ECO:0008006" key="3">
    <source>
        <dbReference type="Google" id="ProtNLM"/>
    </source>
</evidence>
<dbReference type="Proteomes" id="UP000027821">
    <property type="component" value="Unassembled WGS sequence"/>
</dbReference>
<comment type="caution">
    <text evidence="1">The sequence shown here is derived from an EMBL/GenBank/DDBJ whole genome shotgun (WGS) entry which is preliminary data.</text>
</comment>
<dbReference type="OrthoDB" id="1148680at2"/>
<organism evidence="1 2">
    <name type="scientific">Anditalea andensis</name>
    <dbReference type="NCBI Taxonomy" id="1048983"/>
    <lineage>
        <taxon>Bacteria</taxon>
        <taxon>Pseudomonadati</taxon>
        <taxon>Bacteroidota</taxon>
        <taxon>Cytophagia</taxon>
        <taxon>Cytophagales</taxon>
        <taxon>Cytophagaceae</taxon>
        <taxon>Anditalea</taxon>
    </lineage>
</organism>
<dbReference type="eggNOG" id="ENOG50336GW">
    <property type="taxonomic scope" value="Bacteria"/>
</dbReference>
<evidence type="ECO:0000313" key="2">
    <source>
        <dbReference type="Proteomes" id="UP000027821"/>
    </source>
</evidence>
<gene>
    <name evidence="1" type="ORF">EL17_16380</name>
</gene>
<dbReference type="RefSeq" id="WP_035076722.1">
    <property type="nucleotide sequence ID" value="NZ_JMIH01000024.1"/>
</dbReference>
<sequence length="254" mass="29253">MKKHLFVILFIWLWPVINVSGQTSESQWVLFSEFSPYSRTGENRILPNSREHSNLEWRNRIGKMVNSHTALGLILNYRHYNYNEPVTYLLENPSSSFSYQYSVKNSLLGTGAFMTRFFQIHKRIQLQASLYGVYEWGEGSYTMTLQDYQCAGCFTNGLNFGVRTGDIENQTLKERNFFGGLDFSVSYAISPRINLLTGINLLQYENYSISEGKRIAPTLGTSVLYRQLNVKEYGISTIFDRPIMHFGIVVSLPK</sequence>
<evidence type="ECO:0000313" key="1">
    <source>
        <dbReference type="EMBL" id="KEO72324.1"/>
    </source>
</evidence>
<reference evidence="1 2" key="1">
    <citation type="submission" date="2014-04" db="EMBL/GenBank/DDBJ databases">
        <title>Characterization and application of a salt tolerant electro-active bacterium.</title>
        <authorList>
            <person name="Yang L."/>
            <person name="Wei S."/>
            <person name="Tay Q.X.M."/>
        </authorList>
    </citation>
    <scope>NUCLEOTIDE SEQUENCE [LARGE SCALE GENOMIC DNA]</scope>
    <source>
        <strain evidence="1 2">LY1</strain>
    </source>
</reference>
<protein>
    <recommendedName>
        <fullName evidence="3">Outer membrane protein beta-barrel domain-containing protein</fullName>
    </recommendedName>
</protein>
<dbReference type="EMBL" id="JMIH01000024">
    <property type="protein sequence ID" value="KEO72324.1"/>
    <property type="molecule type" value="Genomic_DNA"/>
</dbReference>
<accession>A0A074KTT3</accession>
<keyword evidence="2" id="KW-1185">Reference proteome</keyword>